<evidence type="ECO:0000256" key="4">
    <source>
        <dbReference type="ARBA" id="ARBA00023163"/>
    </source>
</evidence>
<gene>
    <name evidence="7" type="ORF">K470DRAFT_297364</name>
</gene>
<comment type="subcellular location">
    <subcellularLocation>
        <location evidence="1">Nucleus</location>
    </subcellularLocation>
</comment>
<evidence type="ECO:0000256" key="6">
    <source>
        <dbReference type="SAM" id="MobiDB-lite"/>
    </source>
</evidence>
<dbReference type="OrthoDB" id="70376at2759"/>
<evidence type="ECO:0000313" key="7">
    <source>
        <dbReference type="EMBL" id="KAF2864291.1"/>
    </source>
</evidence>
<dbReference type="EMBL" id="MU005957">
    <property type="protein sequence ID" value="KAF2864291.1"/>
    <property type="molecule type" value="Genomic_DNA"/>
</dbReference>
<dbReference type="AlphaFoldDB" id="A0A6A7C9U2"/>
<keyword evidence="4" id="KW-0804">Transcription</keyword>
<reference evidence="7" key="1">
    <citation type="journal article" date="2020" name="Stud. Mycol.">
        <title>101 Dothideomycetes genomes: a test case for predicting lifestyles and emergence of pathogens.</title>
        <authorList>
            <person name="Haridas S."/>
            <person name="Albert R."/>
            <person name="Binder M."/>
            <person name="Bloem J."/>
            <person name="Labutti K."/>
            <person name="Salamov A."/>
            <person name="Andreopoulos B."/>
            <person name="Baker S."/>
            <person name="Barry K."/>
            <person name="Bills G."/>
            <person name="Bluhm B."/>
            <person name="Cannon C."/>
            <person name="Castanera R."/>
            <person name="Culley D."/>
            <person name="Daum C."/>
            <person name="Ezra D."/>
            <person name="Gonzalez J."/>
            <person name="Henrissat B."/>
            <person name="Kuo A."/>
            <person name="Liang C."/>
            <person name="Lipzen A."/>
            <person name="Lutzoni F."/>
            <person name="Magnuson J."/>
            <person name="Mondo S."/>
            <person name="Nolan M."/>
            <person name="Ohm R."/>
            <person name="Pangilinan J."/>
            <person name="Park H.-J."/>
            <person name="Ramirez L."/>
            <person name="Alfaro M."/>
            <person name="Sun H."/>
            <person name="Tritt A."/>
            <person name="Yoshinaga Y."/>
            <person name="Zwiers L.-H."/>
            <person name="Turgeon B."/>
            <person name="Goodwin S."/>
            <person name="Spatafora J."/>
            <person name="Crous P."/>
            <person name="Grigoriev I."/>
        </authorList>
    </citation>
    <scope>NUCLEOTIDE SEQUENCE</scope>
    <source>
        <strain evidence="7">CBS 480.64</strain>
    </source>
</reference>
<keyword evidence="3" id="KW-0805">Transcription regulation</keyword>
<evidence type="ECO:0000256" key="1">
    <source>
        <dbReference type="ARBA" id="ARBA00004123"/>
    </source>
</evidence>
<dbReference type="GO" id="GO:0005654">
    <property type="term" value="C:nucleoplasm"/>
    <property type="evidence" value="ECO:0007669"/>
    <property type="project" value="UniProtKB-ARBA"/>
</dbReference>
<keyword evidence="2" id="KW-0678">Repressor</keyword>
<keyword evidence="8" id="KW-1185">Reference proteome</keyword>
<evidence type="ECO:0008006" key="9">
    <source>
        <dbReference type="Google" id="ProtNLM"/>
    </source>
</evidence>
<keyword evidence="5" id="KW-0539">Nucleus</keyword>
<organism evidence="7 8">
    <name type="scientific">Piedraia hortae CBS 480.64</name>
    <dbReference type="NCBI Taxonomy" id="1314780"/>
    <lineage>
        <taxon>Eukaryota</taxon>
        <taxon>Fungi</taxon>
        <taxon>Dikarya</taxon>
        <taxon>Ascomycota</taxon>
        <taxon>Pezizomycotina</taxon>
        <taxon>Dothideomycetes</taxon>
        <taxon>Dothideomycetidae</taxon>
        <taxon>Capnodiales</taxon>
        <taxon>Piedraiaceae</taxon>
        <taxon>Piedraia</taxon>
    </lineage>
</organism>
<dbReference type="GO" id="GO:0010468">
    <property type="term" value="P:regulation of gene expression"/>
    <property type="evidence" value="ECO:0007669"/>
    <property type="project" value="UniProtKB-ARBA"/>
</dbReference>
<proteinExistence type="predicted"/>
<feature type="compositionally biased region" description="Basic and acidic residues" evidence="6">
    <location>
        <begin position="305"/>
        <end position="314"/>
    </location>
</feature>
<feature type="region of interest" description="Disordered" evidence="6">
    <location>
        <begin position="299"/>
        <end position="324"/>
    </location>
</feature>
<accession>A0A6A7C9U2</accession>
<dbReference type="Proteomes" id="UP000799421">
    <property type="component" value="Unassembled WGS sequence"/>
</dbReference>
<evidence type="ECO:0000256" key="3">
    <source>
        <dbReference type="ARBA" id="ARBA00023015"/>
    </source>
</evidence>
<evidence type="ECO:0000256" key="5">
    <source>
        <dbReference type="ARBA" id="ARBA00023242"/>
    </source>
</evidence>
<protein>
    <recommendedName>
        <fullName evidence="9">Deacetylase complex subunit Sds3</fullName>
    </recommendedName>
</protein>
<dbReference type="InterPro" id="IPR013907">
    <property type="entry name" value="Sds3"/>
</dbReference>
<sequence>MAVQRGDSEPSTTPPPTAHMTKRDIRQNRIKERLRNMVEAFNSNEAQHYRSQLQAMQVGMALVQRVDSFADNGPMEDGPEELRRMVEEQMSLSGQVEDNAVAAMATQRFGEFVREVNDALEKRDAQLTALHNSYQQSVREVERVTQQKLYQADEEHKALSSTIRQRLTTSISKKRQQLLRDKEQLDIADSNAFLMNPTLFSINNTNPTSPGAYNRKTRHLRHRAVSPGGDVGKKRKLAVMEDEGDSPVRAGSRERSVYAQYEAPAYSLERIFTEKELSMATATAQIATYRYFNQPEYAEAATEGGSHEEARPSTEKAQTPPPSMLAPEMERSISHQVLTRNGAKANPLAAFSELATDLALASGQHPSSIIRKDPFAPYLPQFHAITRAEKSGAPAPPPISAQDMEHDFDLIRRLATRKEPELPLIDTGAANIPPRVDRPANLGFGVAGAETVSIATSAMRRTLSTNASEAGGGKK</sequence>
<evidence type="ECO:0000256" key="2">
    <source>
        <dbReference type="ARBA" id="ARBA00022491"/>
    </source>
</evidence>
<dbReference type="SMART" id="SM01401">
    <property type="entry name" value="Sds3"/>
    <property type="match status" value="1"/>
</dbReference>
<feature type="region of interest" description="Disordered" evidence="6">
    <location>
        <begin position="1"/>
        <end position="22"/>
    </location>
</feature>
<dbReference type="Pfam" id="PF08598">
    <property type="entry name" value="Sds3"/>
    <property type="match status" value="1"/>
</dbReference>
<name>A0A6A7C9U2_9PEZI</name>
<evidence type="ECO:0000313" key="8">
    <source>
        <dbReference type="Proteomes" id="UP000799421"/>
    </source>
</evidence>